<accession>A0ABV2TA22</accession>
<evidence type="ECO:0000313" key="10">
    <source>
        <dbReference type="Proteomes" id="UP001549749"/>
    </source>
</evidence>
<evidence type="ECO:0000256" key="4">
    <source>
        <dbReference type="ARBA" id="ARBA00022989"/>
    </source>
</evidence>
<feature type="transmembrane region" description="Helical" evidence="6">
    <location>
        <begin position="21"/>
        <end position="41"/>
    </location>
</feature>
<keyword evidence="3 6" id="KW-0812">Transmembrane</keyword>
<keyword evidence="5 6" id="KW-0472">Membrane</keyword>
<dbReference type="Proteomes" id="UP001549749">
    <property type="component" value="Unassembled WGS sequence"/>
</dbReference>
<evidence type="ECO:0000256" key="3">
    <source>
        <dbReference type="ARBA" id="ARBA00022692"/>
    </source>
</evidence>
<evidence type="ECO:0000259" key="8">
    <source>
        <dbReference type="Pfam" id="PF12704"/>
    </source>
</evidence>
<feature type="domain" description="ABC3 transporter permease C-terminal" evidence="7">
    <location>
        <begin position="289"/>
        <end position="405"/>
    </location>
</feature>
<evidence type="ECO:0000256" key="5">
    <source>
        <dbReference type="ARBA" id="ARBA00023136"/>
    </source>
</evidence>
<feature type="transmembrane region" description="Helical" evidence="6">
    <location>
        <begin position="283"/>
        <end position="303"/>
    </location>
</feature>
<gene>
    <name evidence="9" type="ORF">ABR189_19025</name>
</gene>
<keyword evidence="4 6" id="KW-1133">Transmembrane helix</keyword>
<comment type="subcellular location">
    <subcellularLocation>
        <location evidence="1">Cell membrane</location>
        <topology evidence="1">Multi-pass membrane protein</topology>
    </subcellularLocation>
</comment>
<organism evidence="9 10">
    <name type="scientific">Chitinophaga defluvii</name>
    <dbReference type="NCBI Taxonomy" id="3163343"/>
    <lineage>
        <taxon>Bacteria</taxon>
        <taxon>Pseudomonadati</taxon>
        <taxon>Bacteroidota</taxon>
        <taxon>Chitinophagia</taxon>
        <taxon>Chitinophagales</taxon>
        <taxon>Chitinophagaceae</taxon>
        <taxon>Chitinophaga</taxon>
    </lineage>
</organism>
<dbReference type="EMBL" id="JBEXAC010000002">
    <property type="protein sequence ID" value="MET6999490.1"/>
    <property type="molecule type" value="Genomic_DNA"/>
</dbReference>
<dbReference type="Pfam" id="PF12704">
    <property type="entry name" value="MacB_PCD"/>
    <property type="match status" value="1"/>
</dbReference>
<evidence type="ECO:0000256" key="2">
    <source>
        <dbReference type="ARBA" id="ARBA00022475"/>
    </source>
</evidence>
<evidence type="ECO:0000259" key="7">
    <source>
        <dbReference type="Pfam" id="PF02687"/>
    </source>
</evidence>
<dbReference type="PANTHER" id="PTHR30572:SF18">
    <property type="entry name" value="ABC-TYPE MACROLIDE FAMILY EXPORT SYSTEM PERMEASE COMPONENT 2"/>
    <property type="match status" value="1"/>
</dbReference>
<sequence>MLKNYFKIAIAVLKRRKFFTFISLFGISFTLTILIVITAFWDHTTSARYPDTKRDRSLYIVNMTLRGSKNGYMNSGPVSLHFLNTYVCKMKTPVDIAFSSMFGPTNTYINNKKLTIDLKYTNADFWNVLDYTFLEGKPYTQQQLNNGERVAVISEETKRNYFGEVPHVVGKYLETNNEQYRVIGVVKNVPVTLPFVYSDIYVPYTLSQRDLEDRSFGGKYTAILLARSAADLPAIKEEFNQLIRKIPLKGENFDKINGNTDSYLEVFTRIIFGDESNNGVGKFVLIMSLFVFTFMLLPTLNLVNINISRIMERSSEIGVRKAFGASSGTLTIQFIVENLILTFLGGVIGVGLSWIILQVINSYQLIPNAYLTINLSVLFISLLVCILFGLLSGVYPAWRMSRMQIVTALKA</sequence>
<keyword evidence="2" id="KW-1003">Cell membrane</keyword>
<name>A0ABV2TA22_9BACT</name>
<feature type="domain" description="MacB-like periplasmic core" evidence="8">
    <location>
        <begin position="20"/>
        <end position="241"/>
    </location>
</feature>
<evidence type="ECO:0000256" key="1">
    <source>
        <dbReference type="ARBA" id="ARBA00004651"/>
    </source>
</evidence>
<proteinExistence type="predicted"/>
<dbReference type="RefSeq" id="WP_354662054.1">
    <property type="nucleotide sequence ID" value="NZ_JBEXAC010000002.1"/>
</dbReference>
<dbReference type="InterPro" id="IPR025857">
    <property type="entry name" value="MacB_PCD"/>
</dbReference>
<dbReference type="InterPro" id="IPR003838">
    <property type="entry name" value="ABC3_permease_C"/>
</dbReference>
<dbReference type="PANTHER" id="PTHR30572">
    <property type="entry name" value="MEMBRANE COMPONENT OF TRANSPORTER-RELATED"/>
    <property type="match status" value="1"/>
</dbReference>
<comment type="caution">
    <text evidence="9">The sequence shown here is derived from an EMBL/GenBank/DDBJ whole genome shotgun (WGS) entry which is preliminary data.</text>
</comment>
<feature type="transmembrane region" description="Helical" evidence="6">
    <location>
        <begin position="369"/>
        <end position="395"/>
    </location>
</feature>
<feature type="transmembrane region" description="Helical" evidence="6">
    <location>
        <begin position="339"/>
        <end position="357"/>
    </location>
</feature>
<keyword evidence="10" id="KW-1185">Reference proteome</keyword>
<reference evidence="9 10" key="1">
    <citation type="submission" date="2024-06" db="EMBL/GenBank/DDBJ databases">
        <title>Chitinophaga defluvii sp. nov., isolated from municipal sewage.</title>
        <authorList>
            <person name="Zhang L."/>
        </authorList>
    </citation>
    <scope>NUCLEOTIDE SEQUENCE [LARGE SCALE GENOMIC DNA]</scope>
    <source>
        <strain evidence="9 10">H8</strain>
    </source>
</reference>
<dbReference type="InterPro" id="IPR050250">
    <property type="entry name" value="Macrolide_Exporter_MacB"/>
</dbReference>
<dbReference type="Pfam" id="PF02687">
    <property type="entry name" value="FtsX"/>
    <property type="match status" value="1"/>
</dbReference>
<evidence type="ECO:0000313" key="9">
    <source>
        <dbReference type="EMBL" id="MET6999490.1"/>
    </source>
</evidence>
<protein>
    <submittedName>
        <fullName evidence="9">ABC transporter permease</fullName>
    </submittedName>
</protein>
<evidence type="ECO:0000256" key="6">
    <source>
        <dbReference type="SAM" id="Phobius"/>
    </source>
</evidence>